<evidence type="ECO:0000256" key="1">
    <source>
        <dbReference type="SAM" id="SignalP"/>
    </source>
</evidence>
<accession>A0A1T4Y487</accession>
<evidence type="ECO:0000313" key="2">
    <source>
        <dbReference type="EMBL" id="SKA96121.1"/>
    </source>
</evidence>
<feature type="signal peptide" evidence="1">
    <location>
        <begin position="1"/>
        <end position="20"/>
    </location>
</feature>
<reference evidence="3" key="1">
    <citation type="submission" date="2017-02" db="EMBL/GenBank/DDBJ databases">
        <authorList>
            <person name="Varghese N."/>
            <person name="Submissions S."/>
        </authorList>
    </citation>
    <scope>NUCLEOTIDE SEQUENCE [LARGE SCALE GENOMIC DNA]</scope>
    <source>
        <strain evidence="3">ATCC 700200</strain>
    </source>
</reference>
<name>A0A1T4Y487_9BACT</name>
<keyword evidence="1" id="KW-0732">Signal</keyword>
<protein>
    <submittedName>
        <fullName evidence="2">Methane oxygenase PmoA</fullName>
    </submittedName>
</protein>
<dbReference type="RefSeq" id="WP_078813563.1">
    <property type="nucleotide sequence ID" value="NZ_FUYE01000007.1"/>
</dbReference>
<dbReference type="STRING" id="48467.SAMN02745166_02356"/>
<dbReference type="EMBL" id="FUYE01000007">
    <property type="protein sequence ID" value="SKA96121.1"/>
    <property type="molecule type" value="Genomic_DNA"/>
</dbReference>
<dbReference type="Proteomes" id="UP000190774">
    <property type="component" value="Unassembled WGS sequence"/>
</dbReference>
<dbReference type="PROSITE" id="PS51257">
    <property type="entry name" value="PROKAR_LIPOPROTEIN"/>
    <property type="match status" value="1"/>
</dbReference>
<gene>
    <name evidence="2" type="ORF">SAMN02745166_02356</name>
</gene>
<organism evidence="2 3">
    <name type="scientific">Prosthecobacter debontii</name>
    <dbReference type="NCBI Taxonomy" id="48467"/>
    <lineage>
        <taxon>Bacteria</taxon>
        <taxon>Pseudomonadati</taxon>
        <taxon>Verrucomicrobiota</taxon>
        <taxon>Verrucomicrobiia</taxon>
        <taxon>Verrucomicrobiales</taxon>
        <taxon>Verrucomicrobiaceae</taxon>
        <taxon>Prosthecobacter</taxon>
    </lineage>
</organism>
<dbReference type="AlphaFoldDB" id="A0A1T4Y487"/>
<evidence type="ECO:0000313" key="3">
    <source>
        <dbReference type="Proteomes" id="UP000190774"/>
    </source>
</evidence>
<dbReference type="Pfam" id="PF14100">
    <property type="entry name" value="DUF6807"/>
    <property type="match status" value="1"/>
</dbReference>
<feature type="chain" id="PRO_5012933637" evidence="1">
    <location>
        <begin position="21"/>
        <end position="407"/>
    </location>
</feature>
<dbReference type="InterPro" id="IPR029475">
    <property type="entry name" value="DUF6807"/>
</dbReference>
<sequence>MKSLLAALPITLLLGCPLRAAPIEFTVQGSETPRTNAIVSFQAPQEWQGIHLISTPGSSAHSTLQVDEMGSAVMILPQIGSNETLTFTATNSNTPPPPSQITVEKEGNVLHFRRRNGEKTHPILDYQMEAGAVPEGVPNVFAHGAHLHPVYSPSGRIVTGNHPADHRWHRGIWMAWTKTEFEDQHPDFWNQGKGEGKEKVSDRILAEVRFDSLERSWSGPVQAGFVSHHQFLDHHDGTREVLNETWEMTVYDLGPAYVVDLISTQTCAGQSPLHLPQYHYGGLGVRGPASWDPVDQVSMLTSNGDNRAKGDSTKAKWVRMSGDVEGQETGLAILIHPDNFRFPQPLRLNPKNPQLCIAPSQDGDWSIQPGQPYVSKYRLIIRDGASDPLALEKDWQSYAQPLKVTVK</sequence>
<proteinExistence type="predicted"/>
<dbReference type="OrthoDB" id="191156at2"/>
<keyword evidence="3" id="KW-1185">Reference proteome</keyword>